<evidence type="ECO:0000313" key="1">
    <source>
        <dbReference type="EMBL" id="PXY28059.1"/>
    </source>
</evidence>
<comment type="caution">
    <text evidence="1">The sequence shown here is derived from an EMBL/GenBank/DDBJ whole genome shotgun (WGS) entry which is preliminary data.</text>
</comment>
<dbReference type="EMBL" id="MASW01000002">
    <property type="protein sequence ID" value="PXY28059.1"/>
    <property type="molecule type" value="Genomic_DNA"/>
</dbReference>
<name>A0A2V4BEL3_9PSEU</name>
<accession>A0A2V4BEL3</accession>
<dbReference type="RefSeq" id="WP_245992595.1">
    <property type="nucleotide sequence ID" value="NZ_MASW01000002.1"/>
</dbReference>
<reference evidence="1 2" key="1">
    <citation type="submission" date="2016-07" db="EMBL/GenBank/DDBJ databases">
        <title>Draft genome sequence of Prauserella muralis DSM 45305, isolated from a mould-covered wall in an indoor environment.</title>
        <authorList>
            <person name="Ruckert C."/>
            <person name="Albersmeier A."/>
            <person name="Jiang C.-L."/>
            <person name="Jiang Y."/>
            <person name="Kalinowski J."/>
            <person name="Schneider O."/>
            <person name="Winkler A."/>
            <person name="Zotchev S.B."/>
        </authorList>
    </citation>
    <scope>NUCLEOTIDE SEQUENCE [LARGE SCALE GENOMIC DNA]</scope>
    <source>
        <strain evidence="1 2">DSM 45305</strain>
    </source>
</reference>
<evidence type="ECO:0000313" key="2">
    <source>
        <dbReference type="Proteomes" id="UP000249915"/>
    </source>
</evidence>
<keyword evidence="2" id="KW-1185">Reference proteome</keyword>
<organism evidence="1 2">
    <name type="scientific">Prauserella muralis</name>
    <dbReference type="NCBI Taxonomy" id="588067"/>
    <lineage>
        <taxon>Bacteria</taxon>
        <taxon>Bacillati</taxon>
        <taxon>Actinomycetota</taxon>
        <taxon>Actinomycetes</taxon>
        <taxon>Pseudonocardiales</taxon>
        <taxon>Pseudonocardiaceae</taxon>
        <taxon>Prauserella</taxon>
    </lineage>
</organism>
<sequence>MTMAGVWALDAVRAEVDYRTEELHRAGRATRLVRRRRAIRRRAERITLPAQRSGAHDAEVQQPLRRAS</sequence>
<protein>
    <submittedName>
        <fullName evidence="1">Uncharacterized protein</fullName>
    </submittedName>
</protein>
<gene>
    <name evidence="1" type="ORF">BAY60_17105</name>
</gene>
<dbReference type="AlphaFoldDB" id="A0A2V4BEL3"/>
<dbReference type="Proteomes" id="UP000249915">
    <property type="component" value="Unassembled WGS sequence"/>
</dbReference>
<proteinExistence type="predicted"/>